<dbReference type="PANTHER" id="PTHR31415">
    <property type="entry name" value="OS05G0367900 PROTEIN"/>
    <property type="match status" value="1"/>
</dbReference>
<evidence type="ECO:0000256" key="4">
    <source>
        <dbReference type="ARBA" id="ARBA00023136"/>
    </source>
</evidence>
<evidence type="ECO:0000256" key="2">
    <source>
        <dbReference type="ARBA" id="ARBA00022692"/>
    </source>
</evidence>
<dbReference type="GO" id="GO:0098542">
    <property type="term" value="P:defense response to other organism"/>
    <property type="evidence" value="ECO:0007669"/>
    <property type="project" value="InterPro"/>
</dbReference>
<organism evidence="7 8">
    <name type="scientific">Solanum commersonii</name>
    <name type="common">Commerson's wild potato</name>
    <name type="synonym">Commerson's nightshade</name>
    <dbReference type="NCBI Taxonomy" id="4109"/>
    <lineage>
        <taxon>Eukaryota</taxon>
        <taxon>Viridiplantae</taxon>
        <taxon>Streptophyta</taxon>
        <taxon>Embryophyta</taxon>
        <taxon>Tracheophyta</taxon>
        <taxon>Spermatophyta</taxon>
        <taxon>Magnoliopsida</taxon>
        <taxon>eudicotyledons</taxon>
        <taxon>Gunneridae</taxon>
        <taxon>Pentapetalae</taxon>
        <taxon>asterids</taxon>
        <taxon>lamiids</taxon>
        <taxon>Solanales</taxon>
        <taxon>Solanaceae</taxon>
        <taxon>Solanoideae</taxon>
        <taxon>Solaneae</taxon>
        <taxon>Solanum</taxon>
    </lineage>
</organism>
<feature type="domain" description="Late embryogenesis abundant protein LEA-2 subgroup" evidence="6">
    <location>
        <begin position="259"/>
        <end position="310"/>
    </location>
</feature>
<evidence type="ECO:0000313" key="7">
    <source>
        <dbReference type="EMBL" id="KAG5622842.1"/>
    </source>
</evidence>
<name>A0A9J6AFF8_SOLCO</name>
<dbReference type="GO" id="GO:0009506">
    <property type="term" value="C:plasmodesma"/>
    <property type="evidence" value="ECO:0007669"/>
    <property type="project" value="TreeGrafter"/>
</dbReference>
<dbReference type="GO" id="GO:0005886">
    <property type="term" value="C:plasma membrane"/>
    <property type="evidence" value="ECO:0007669"/>
    <property type="project" value="TreeGrafter"/>
</dbReference>
<dbReference type="InterPro" id="IPR044839">
    <property type="entry name" value="NDR1-like"/>
</dbReference>
<evidence type="ECO:0000256" key="5">
    <source>
        <dbReference type="SAM" id="Phobius"/>
    </source>
</evidence>
<reference evidence="7 8" key="1">
    <citation type="submission" date="2020-09" db="EMBL/GenBank/DDBJ databases">
        <title>De no assembly of potato wild relative species, Solanum commersonii.</title>
        <authorList>
            <person name="Cho K."/>
        </authorList>
    </citation>
    <scope>NUCLEOTIDE SEQUENCE [LARGE SCALE GENOMIC DNA]</scope>
    <source>
        <strain evidence="7">LZ3.2</strain>
        <tissue evidence="7">Leaf</tissue>
    </source>
</reference>
<accession>A0A9J6AFF8</accession>
<keyword evidence="4 5" id="KW-0472">Membrane</keyword>
<dbReference type="InterPro" id="IPR004864">
    <property type="entry name" value="LEA_2"/>
</dbReference>
<dbReference type="AlphaFoldDB" id="A0A9J6AFF8"/>
<feature type="domain" description="Late embryogenesis abundant protein LEA-2 subgroup" evidence="6">
    <location>
        <begin position="101"/>
        <end position="203"/>
    </location>
</feature>
<evidence type="ECO:0000256" key="1">
    <source>
        <dbReference type="ARBA" id="ARBA00004167"/>
    </source>
</evidence>
<dbReference type="Pfam" id="PF03168">
    <property type="entry name" value="LEA_2"/>
    <property type="match status" value="2"/>
</dbReference>
<comment type="caution">
    <text evidence="7">The sequence shown here is derived from an EMBL/GenBank/DDBJ whole genome shotgun (WGS) entry which is preliminary data.</text>
</comment>
<dbReference type="Proteomes" id="UP000824120">
    <property type="component" value="Chromosome 2"/>
</dbReference>
<protein>
    <recommendedName>
        <fullName evidence="6">Late embryogenesis abundant protein LEA-2 subgroup domain-containing protein</fullName>
    </recommendedName>
</protein>
<gene>
    <name evidence="7" type="ORF">H5410_008060</name>
</gene>
<sequence length="380" mass="43292">MYPVKMDNAHELPVYVDQDHSVRRHHSARYYAHHIKESLTTRVSKVVCTIFLTLLSILGIIAFILWLGLRPHRPRIFLHDFSIPAISQGIGPESAQINFNVTARNSNQVIGIFYDAIQMAATYQEQSIGNSQLLTPFYQLPKNTTVLAGTFSGPMVTVTGTQWQQMLDDRSRGTVVFRVEMTARIRFKIWSWKSKHHRMHANCPVGVGQDAVLCLTSVVVWLCLVPKSPIFTIVDFSFLVFNIKNSSVHSGNNSVLLNLEIFNPNKGMSIYYNDINFALNYNGLVVGKYSTKGIYQGHKNITRKEVQMNIVDELFWQEIGSKSINFVLVLETIVKFKIFEWRTKQRGLKYVADMSNVTMSNNGTISSEKLVKLYPKSLHL</sequence>
<feature type="transmembrane region" description="Helical" evidence="5">
    <location>
        <begin position="46"/>
        <end position="69"/>
    </location>
</feature>
<dbReference type="OrthoDB" id="779224at2759"/>
<comment type="subcellular location">
    <subcellularLocation>
        <location evidence="1">Membrane</location>
        <topology evidence="1">Single-pass membrane protein</topology>
    </subcellularLocation>
</comment>
<evidence type="ECO:0000256" key="3">
    <source>
        <dbReference type="ARBA" id="ARBA00022989"/>
    </source>
</evidence>
<dbReference type="PANTHER" id="PTHR31415:SF3">
    <property type="entry name" value="LATE EMBRYOGENESIS ABUNDANT (LEA) HYDROXYPROLINE-RICH GLYCOPROTEIN FAMILY"/>
    <property type="match status" value="1"/>
</dbReference>
<keyword evidence="3 5" id="KW-1133">Transmembrane helix</keyword>
<evidence type="ECO:0000313" key="8">
    <source>
        <dbReference type="Proteomes" id="UP000824120"/>
    </source>
</evidence>
<keyword evidence="8" id="KW-1185">Reference proteome</keyword>
<proteinExistence type="predicted"/>
<dbReference type="EMBL" id="JACXVP010000002">
    <property type="protein sequence ID" value="KAG5622842.1"/>
    <property type="molecule type" value="Genomic_DNA"/>
</dbReference>
<evidence type="ECO:0000259" key="6">
    <source>
        <dbReference type="Pfam" id="PF03168"/>
    </source>
</evidence>
<keyword evidence="2 5" id="KW-0812">Transmembrane</keyword>